<keyword evidence="2" id="KW-1185">Reference proteome</keyword>
<dbReference type="GeneID" id="117144370"/>
<keyword evidence="1" id="KW-0732">Signal</keyword>
<protein>
    <submittedName>
        <fullName evidence="3">Accessory gland-specific peptide 57Dc</fullName>
    </submittedName>
</protein>
<feature type="signal peptide" evidence="1">
    <location>
        <begin position="1"/>
        <end position="47"/>
    </location>
</feature>
<evidence type="ECO:0000313" key="3">
    <source>
        <dbReference type="RefSeq" id="XP_033165384.1"/>
    </source>
</evidence>
<dbReference type="AlphaFoldDB" id="A0A6P8KMX7"/>
<dbReference type="Proteomes" id="UP000515162">
    <property type="component" value="Chromosome 3R"/>
</dbReference>
<sequence>MPVYDLISWYLKQLQKLTIVSIHQVAKMHGTHFLILLLLCGVLGSNGTTPDTINATNAEKSIHNMLRCLKKNEPIVKSRKLTLPPNCNRFVSAVVESWKPEVV</sequence>
<proteinExistence type="predicted"/>
<name>A0A6P8KMX7_DROMA</name>
<reference evidence="3" key="1">
    <citation type="submission" date="2025-08" db="UniProtKB">
        <authorList>
            <consortium name="RefSeq"/>
        </authorList>
    </citation>
    <scope>IDENTIFICATION</scope>
    <source>
        <strain evidence="3">Mau12</strain>
        <tissue evidence="3">Whole Body</tissue>
    </source>
</reference>
<evidence type="ECO:0000256" key="1">
    <source>
        <dbReference type="SAM" id="SignalP"/>
    </source>
</evidence>
<evidence type="ECO:0000313" key="2">
    <source>
        <dbReference type="Proteomes" id="UP000515162"/>
    </source>
</evidence>
<dbReference type="CTD" id="43121"/>
<gene>
    <name evidence="3" type="primary">LOC117144370</name>
</gene>
<dbReference type="RefSeq" id="XP_033165384.1">
    <property type="nucleotide sequence ID" value="XM_033309493.1"/>
</dbReference>
<accession>A0A6P8KMX7</accession>
<organism evidence="2 3">
    <name type="scientific">Drosophila mauritiana</name>
    <name type="common">Fruit fly</name>
    <dbReference type="NCBI Taxonomy" id="7226"/>
    <lineage>
        <taxon>Eukaryota</taxon>
        <taxon>Metazoa</taxon>
        <taxon>Ecdysozoa</taxon>
        <taxon>Arthropoda</taxon>
        <taxon>Hexapoda</taxon>
        <taxon>Insecta</taxon>
        <taxon>Pterygota</taxon>
        <taxon>Neoptera</taxon>
        <taxon>Endopterygota</taxon>
        <taxon>Diptera</taxon>
        <taxon>Brachycera</taxon>
        <taxon>Muscomorpha</taxon>
        <taxon>Ephydroidea</taxon>
        <taxon>Drosophilidae</taxon>
        <taxon>Drosophila</taxon>
        <taxon>Sophophora</taxon>
    </lineage>
</organism>
<feature type="chain" id="PRO_5027625639" evidence="1">
    <location>
        <begin position="48"/>
        <end position="103"/>
    </location>
</feature>